<dbReference type="OrthoDB" id="331404at2157"/>
<evidence type="ECO:0000313" key="2">
    <source>
        <dbReference type="EMBL" id="AGB39787.1"/>
    </source>
</evidence>
<keyword evidence="2" id="KW-0614">Plasmid</keyword>
<feature type="domain" description="DUF8118" evidence="1">
    <location>
        <begin position="36"/>
        <end position="79"/>
    </location>
</feature>
<dbReference type="AlphaFoldDB" id="L0K3E2"/>
<dbReference type="Pfam" id="PF26435">
    <property type="entry name" value="DUF8118"/>
    <property type="match status" value="1"/>
</dbReference>
<dbReference type="GeneID" id="14405796"/>
<evidence type="ECO:0000313" key="3">
    <source>
        <dbReference type="Proteomes" id="UP000010878"/>
    </source>
</evidence>
<organism evidence="2 3">
    <name type="scientific">Natronococcus occultus SP4</name>
    <dbReference type="NCBI Taxonomy" id="694430"/>
    <lineage>
        <taxon>Archaea</taxon>
        <taxon>Methanobacteriati</taxon>
        <taxon>Methanobacteriota</taxon>
        <taxon>Stenosarchaea group</taxon>
        <taxon>Halobacteria</taxon>
        <taxon>Halobacteriales</taxon>
        <taxon>Natrialbaceae</taxon>
        <taxon>Natronococcus</taxon>
    </lineage>
</organism>
<proteinExistence type="predicted"/>
<evidence type="ECO:0000259" key="1">
    <source>
        <dbReference type="Pfam" id="PF26435"/>
    </source>
</evidence>
<geneLocation type="plasmid" evidence="2">
    <name>1</name>
</geneLocation>
<sequence>MSIYNVRTEDDCGEQNDETTVLEAAGDCEVTESSDVWEGPFPEYNKYGGLTGCSYVRCRDCGREVLTGRKEFASHRDGCRFEGEN</sequence>
<name>L0K3E2_9EURY</name>
<dbReference type="Proteomes" id="UP000010878">
    <property type="component" value="Plasmid 1"/>
</dbReference>
<keyword evidence="3" id="KW-1185">Reference proteome</keyword>
<dbReference type="EMBL" id="CP003930">
    <property type="protein sequence ID" value="AGB39787.1"/>
    <property type="molecule type" value="Genomic_DNA"/>
</dbReference>
<dbReference type="HOGENOM" id="CLU_2505044_0_0_2"/>
<protein>
    <recommendedName>
        <fullName evidence="1">DUF8118 domain-containing protein</fullName>
    </recommendedName>
</protein>
<dbReference type="KEGG" id="nou:Natoc_4367"/>
<accession>L0K3E2</accession>
<dbReference type="RefSeq" id="WP_015323218.1">
    <property type="nucleotide sequence ID" value="NC_019975.1"/>
</dbReference>
<dbReference type="InterPro" id="IPR058431">
    <property type="entry name" value="DUF8118"/>
</dbReference>
<reference evidence="2 3" key="1">
    <citation type="submission" date="2012-11" db="EMBL/GenBank/DDBJ databases">
        <title>FINISHED of Natronococcus occultus SP4, DSM 3396.</title>
        <authorList>
            <consortium name="DOE Joint Genome Institute"/>
            <person name="Eisen J."/>
            <person name="Huntemann M."/>
            <person name="Wei C.-L."/>
            <person name="Han J."/>
            <person name="Detter J.C."/>
            <person name="Han C."/>
            <person name="Tapia R."/>
            <person name="Chen A."/>
            <person name="Kyrpides N."/>
            <person name="Mavromatis K."/>
            <person name="Markowitz V."/>
            <person name="Szeto E."/>
            <person name="Ivanova N."/>
            <person name="Mikhailova N."/>
            <person name="Ovchinnikova G."/>
            <person name="Pagani I."/>
            <person name="Pati A."/>
            <person name="Goodwin L."/>
            <person name="Nordberg H.P."/>
            <person name="Cantor M.N."/>
            <person name="Hua S.X."/>
            <person name="Woyke T."/>
            <person name="Eisen J."/>
            <person name="Klenk H.-P."/>
            <person name="Klenk H.-P."/>
        </authorList>
    </citation>
    <scope>NUCLEOTIDE SEQUENCE [LARGE SCALE GENOMIC DNA]</scope>
    <source>
        <strain evidence="2 3">SP4</strain>
        <plasmid evidence="3">Plasmid 1</plasmid>
    </source>
</reference>
<gene>
    <name evidence="2" type="ORF">Natoc_4367</name>
</gene>